<dbReference type="GO" id="GO:0016020">
    <property type="term" value="C:membrane"/>
    <property type="evidence" value="ECO:0007669"/>
    <property type="project" value="UniProtKB-SubCell"/>
</dbReference>
<protein>
    <recommendedName>
        <fullName evidence="10">Amino acid permease/ SLC12A domain-containing protein</fullName>
    </recommendedName>
</protein>
<dbReference type="Proteomes" id="UP001358417">
    <property type="component" value="Unassembled WGS sequence"/>
</dbReference>
<feature type="transmembrane region" description="Helical" evidence="7">
    <location>
        <begin position="79"/>
        <end position="100"/>
    </location>
</feature>
<dbReference type="PROSITE" id="PS00218">
    <property type="entry name" value="AMINO_ACID_PERMEASE_1"/>
    <property type="match status" value="1"/>
</dbReference>
<gene>
    <name evidence="8" type="ORF">LTR84_000428</name>
</gene>
<feature type="transmembrane region" description="Helical" evidence="7">
    <location>
        <begin position="407"/>
        <end position="429"/>
    </location>
</feature>
<comment type="subcellular location">
    <subcellularLocation>
        <location evidence="1">Membrane</location>
        <topology evidence="1">Multi-pass membrane protein</topology>
    </subcellularLocation>
</comment>
<feature type="transmembrane region" description="Helical" evidence="7">
    <location>
        <begin position="237"/>
        <end position="257"/>
    </location>
</feature>
<dbReference type="EMBL" id="JAVRRD010000001">
    <property type="protein sequence ID" value="KAK5064595.1"/>
    <property type="molecule type" value="Genomic_DNA"/>
</dbReference>
<accession>A0AAV9NT51</accession>
<proteinExistence type="predicted"/>
<dbReference type="Gene3D" id="1.20.1740.10">
    <property type="entry name" value="Amino acid/polyamine transporter I"/>
    <property type="match status" value="1"/>
</dbReference>
<evidence type="ECO:0000256" key="5">
    <source>
        <dbReference type="ARBA" id="ARBA00023136"/>
    </source>
</evidence>
<keyword evidence="9" id="KW-1185">Reference proteome</keyword>
<dbReference type="InterPro" id="IPR002293">
    <property type="entry name" value="AA/rel_permease1"/>
</dbReference>
<evidence type="ECO:0000256" key="3">
    <source>
        <dbReference type="ARBA" id="ARBA00022692"/>
    </source>
</evidence>
<dbReference type="PIRSF" id="PIRSF006060">
    <property type="entry name" value="AA_transporter"/>
    <property type="match status" value="1"/>
</dbReference>
<keyword evidence="2" id="KW-0813">Transport</keyword>
<feature type="transmembrane region" description="Helical" evidence="7">
    <location>
        <begin position="329"/>
        <end position="350"/>
    </location>
</feature>
<feature type="region of interest" description="Disordered" evidence="6">
    <location>
        <begin position="1"/>
        <end position="22"/>
    </location>
</feature>
<feature type="transmembrane region" description="Helical" evidence="7">
    <location>
        <begin position="121"/>
        <end position="145"/>
    </location>
</feature>
<sequence length="542" mass="58332">MSEVKQPVQDQESAASSTAPPEDGVLINASGHVQELQRNFSLLSLAGVGLVVGNVWPAIGGSILVAIFNGGPPGVLYEFILVSVFYWTVAASIAELASAIPSSAGVYHWASVTPGKKWGRVVGFYAGWWNALAWILGAASMTAIFSNTVVQMYALKHPDFTAEAWHVFVTYVITTWIACTLVCLFNNAMPYLNQIGIFFILAGFIITIVVCAVMPGRGGRPGHATNAFVWKDWTADIGYPSGFVFVAGMLNGAFSVGTPDTTTHLAEEIPYPQRNVPIAIFCQVSIGFVTGLTYLIAIMYAINDYDALFLSPYPIAEIYRQATGSADGAIGLLSLVMICIGICVVGLYITSGRTLWALSRDGALPFPRIFSKVSQRFNMPLNATVTVAIVVTILGAIYVGSTTAFNAFVGSFVLLSSSSYVAAILPNLVTGRKNIEVYGPFELKGWKGFALNGIACAYMIVWFVIYSFPFALPTDAKTMNYAALLWGGFTILVSAWWFLGARRSYEGPPMVRDGGRATLADTVKQVDPKVHRVRSVASGSVE</sequence>
<keyword evidence="4 7" id="KW-1133">Transmembrane helix</keyword>
<feature type="transmembrane region" description="Helical" evidence="7">
    <location>
        <begin position="42"/>
        <end position="67"/>
    </location>
</feature>
<evidence type="ECO:0000256" key="6">
    <source>
        <dbReference type="SAM" id="MobiDB-lite"/>
    </source>
</evidence>
<dbReference type="PANTHER" id="PTHR45649">
    <property type="entry name" value="AMINO-ACID PERMEASE BAT1"/>
    <property type="match status" value="1"/>
</dbReference>
<feature type="transmembrane region" description="Helical" evidence="7">
    <location>
        <begin position="278"/>
        <end position="302"/>
    </location>
</feature>
<feature type="transmembrane region" description="Helical" evidence="7">
    <location>
        <begin position="481"/>
        <end position="499"/>
    </location>
</feature>
<comment type="caution">
    <text evidence="8">The sequence shown here is derived from an EMBL/GenBank/DDBJ whole genome shotgun (WGS) entry which is preliminary data.</text>
</comment>
<dbReference type="Pfam" id="PF13520">
    <property type="entry name" value="AA_permease_2"/>
    <property type="match status" value="1"/>
</dbReference>
<dbReference type="GeneID" id="89968650"/>
<evidence type="ECO:0000256" key="4">
    <source>
        <dbReference type="ARBA" id="ARBA00022989"/>
    </source>
</evidence>
<dbReference type="PANTHER" id="PTHR45649:SF27">
    <property type="entry name" value="CHOLINE TRANSPORTER (EUROFUNG)"/>
    <property type="match status" value="1"/>
</dbReference>
<evidence type="ECO:0000256" key="7">
    <source>
        <dbReference type="SAM" id="Phobius"/>
    </source>
</evidence>
<keyword evidence="5 7" id="KW-0472">Membrane</keyword>
<feature type="transmembrane region" description="Helical" evidence="7">
    <location>
        <begin position="449"/>
        <end position="469"/>
    </location>
</feature>
<organism evidence="8 9">
    <name type="scientific">Exophiala bonariae</name>
    <dbReference type="NCBI Taxonomy" id="1690606"/>
    <lineage>
        <taxon>Eukaryota</taxon>
        <taxon>Fungi</taxon>
        <taxon>Dikarya</taxon>
        <taxon>Ascomycota</taxon>
        <taxon>Pezizomycotina</taxon>
        <taxon>Eurotiomycetes</taxon>
        <taxon>Chaetothyriomycetidae</taxon>
        <taxon>Chaetothyriales</taxon>
        <taxon>Herpotrichiellaceae</taxon>
        <taxon>Exophiala</taxon>
    </lineage>
</organism>
<feature type="compositionally biased region" description="Polar residues" evidence="6">
    <location>
        <begin position="8"/>
        <end position="19"/>
    </location>
</feature>
<feature type="transmembrane region" description="Helical" evidence="7">
    <location>
        <begin position="381"/>
        <end position="401"/>
    </location>
</feature>
<keyword evidence="3 7" id="KW-0812">Transmembrane</keyword>
<evidence type="ECO:0000313" key="9">
    <source>
        <dbReference type="Proteomes" id="UP001358417"/>
    </source>
</evidence>
<evidence type="ECO:0008006" key="10">
    <source>
        <dbReference type="Google" id="ProtNLM"/>
    </source>
</evidence>
<evidence type="ECO:0000256" key="1">
    <source>
        <dbReference type="ARBA" id="ARBA00004141"/>
    </source>
</evidence>
<evidence type="ECO:0000313" key="8">
    <source>
        <dbReference type="EMBL" id="KAK5064595.1"/>
    </source>
</evidence>
<dbReference type="AlphaFoldDB" id="A0AAV9NT51"/>
<dbReference type="InterPro" id="IPR004840">
    <property type="entry name" value="Amino_acid_permease_CS"/>
</dbReference>
<name>A0AAV9NT51_9EURO</name>
<evidence type="ECO:0000256" key="2">
    <source>
        <dbReference type="ARBA" id="ARBA00022448"/>
    </source>
</evidence>
<dbReference type="RefSeq" id="XP_064711919.1">
    <property type="nucleotide sequence ID" value="XM_064844059.1"/>
</dbReference>
<dbReference type="GO" id="GO:0022857">
    <property type="term" value="F:transmembrane transporter activity"/>
    <property type="evidence" value="ECO:0007669"/>
    <property type="project" value="InterPro"/>
</dbReference>
<feature type="transmembrane region" description="Helical" evidence="7">
    <location>
        <begin position="197"/>
        <end position="217"/>
    </location>
</feature>
<dbReference type="GO" id="GO:0006865">
    <property type="term" value="P:amino acid transport"/>
    <property type="evidence" value="ECO:0007669"/>
    <property type="project" value="InterPro"/>
</dbReference>
<reference evidence="8 9" key="1">
    <citation type="submission" date="2023-08" db="EMBL/GenBank/DDBJ databases">
        <title>Black Yeasts Isolated from many extreme environments.</title>
        <authorList>
            <person name="Coleine C."/>
            <person name="Stajich J.E."/>
            <person name="Selbmann L."/>
        </authorList>
    </citation>
    <scope>NUCLEOTIDE SEQUENCE [LARGE SCALE GENOMIC DNA]</scope>
    <source>
        <strain evidence="8 9">CCFEE 5792</strain>
    </source>
</reference>
<feature type="transmembrane region" description="Helical" evidence="7">
    <location>
        <begin position="165"/>
        <end position="185"/>
    </location>
</feature>